<proteinExistence type="predicted"/>
<sequence>MKYFFIIFAEFMILVNTGAKDFKFHPNLPLGEYRVNIIAAQQCNVNSTLQFNFSLFKTSRTTIELRGNISFFKAFDDSLMFSCTLAVKDKIGSWQNNAYVYNAPQAYSSLKKLFGAEFPILFKSFGLNDTKNKSVSPGIYITKGYVISNYPSNTNFPKQMFYGTYKFKIKYLEKNGDQAGCFSFTVEIKRPWETE</sequence>
<feature type="signal peptide" evidence="1">
    <location>
        <begin position="1"/>
        <end position="19"/>
    </location>
</feature>
<evidence type="ECO:0000256" key="1">
    <source>
        <dbReference type="SAM" id="SignalP"/>
    </source>
</evidence>
<dbReference type="RefSeq" id="XP_029347520.1">
    <property type="nucleotide sequence ID" value="XM_029491660.1"/>
</dbReference>
<name>A0A8R2NU20_ACYPI</name>
<dbReference type="Proteomes" id="UP000007819">
    <property type="component" value="Chromosome A3"/>
</dbReference>
<dbReference type="AlphaFoldDB" id="A0A8R2NU20"/>
<dbReference type="KEGG" id="api:100570696"/>
<dbReference type="OrthoDB" id="6581617at2759"/>
<accession>A0A8R2NU20</accession>
<dbReference type="EnsemblMetazoa" id="XM_029491660.1">
    <property type="protein sequence ID" value="XP_029347520.1"/>
    <property type="gene ID" value="LOC100570696"/>
</dbReference>
<keyword evidence="3" id="KW-1185">Reference proteome</keyword>
<evidence type="ECO:0000313" key="2">
    <source>
        <dbReference type="EnsemblMetazoa" id="XP_029347520.1"/>
    </source>
</evidence>
<evidence type="ECO:0000313" key="3">
    <source>
        <dbReference type="Proteomes" id="UP000007819"/>
    </source>
</evidence>
<feature type="chain" id="PRO_5035732702" evidence="1">
    <location>
        <begin position="20"/>
        <end position="195"/>
    </location>
</feature>
<reference evidence="2" key="2">
    <citation type="submission" date="2022-06" db="UniProtKB">
        <authorList>
            <consortium name="EnsemblMetazoa"/>
        </authorList>
    </citation>
    <scope>IDENTIFICATION</scope>
</reference>
<keyword evidence="1" id="KW-0732">Signal</keyword>
<reference evidence="3" key="1">
    <citation type="submission" date="2010-06" db="EMBL/GenBank/DDBJ databases">
        <authorList>
            <person name="Jiang H."/>
            <person name="Abraham K."/>
            <person name="Ali S."/>
            <person name="Alsbrooks S.L."/>
            <person name="Anim B.N."/>
            <person name="Anosike U.S."/>
            <person name="Attaway T."/>
            <person name="Bandaranaike D.P."/>
            <person name="Battles P.K."/>
            <person name="Bell S.N."/>
            <person name="Bell A.V."/>
            <person name="Beltran B."/>
            <person name="Bickham C."/>
            <person name="Bustamante Y."/>
            <person name="Caleb T."/>
            <person name="Canada A."/>
            <person name="Cardenas V."/>
            <person name="Carter K."/>
            <person name="Chacko J."/>
            <person name="Chandrabose M.N."/>
            <person name="Chavez D."/>
            <person name="Chavez A."/>
            <person name="Chen L."/>
            <person name="Chu H.-S."/>
            <person name="Claassen K.J."/>
            <person name="Cockrell R."/>
            <person name="Collins M."/>
            <person name="Cooper J.A."/>
            <person name="Cree A."/>
            <person name="Curry S.M."/>
            <person name="Da Y."/>
            <person name="Dao M.D."/>
            <person name="Das B."/>
            <person name="Davila M.-L."/>
            <person name="Davy-Carroll L."/>
            <person name="Denson S."/>
            <person name="Dinh H."/>
            <person name="Ebong V.E."/>
            <person name="Edwards J.R."/>
            <person name="Egan A."/>
            <person name="El-Daye J."/>
            <person name="Escobedo L."/>
            <person name="Fernandez S."/>
            <person name="Fernando P.R."/>
            <person name="Flagg N."/>
            <person name="Forbes L.D."/>
            <person name="Fowler R.G."/>
            <person name="Fu Q."/>
            <person name="Gabisi R.A."/>
            <person name="Ganer J."/>
            <person name="Garbino Pronczuk A."/>
            <person name="Garcia R.M."/>
            <person name="Garner T."/>
            <person name="Garrett T.E."/>
            <person name="Gonzalez D.A."/>
            <person name="Hamid H."/>
            <person name="Hawkins E.S."/>
            <person name="Hirani K."/>
            <person name="Hogues M.E."/>
            <person name="Hollins B."/>
            <person name="Hsiao C.-H."/>
            <person name="Jabil R."/>
            <person name="James M.L."/>
            <person name="Jhangiani S.N."/>
            <person name="Johnson B."/>
            <person name="Johnson Q."/>
            <person name="Joshi V."/>
            <person name="Kalu J.B."/>
            <person name="Kam C."/>
            <person name="Kashfia A."/>
            <person name="Keebler J."/>
            <person name="Kisamo H."/>
            <person name="Kovar C.L."/>
            <person name="Lago L.A."/>
            <person name="Lai C.-Y."/>
            <person name="Laidlaw J."/>
            <person name="Lara F."/>
            <person name="Le T.-K."/>
            <person name="Lee S.L."/>
            <person name="Legall F.H."/>
            <person name="Lemon S.J."/>
            <person name="Lewis L.R."/>
            <person name="Li B."/>
            <person name="Liu Y."/>
            <person name="Liu Y.-S."/>
            <person name="Lopez J."/>
            <person name="Lozado R.J."/>
            <person name="Lu J."/>
            <person name="Madu R.C."/>
            <person name="Maheshwari M."/>
            <person name="Maheshwari R."/>
            <person name="Malloy K."/>
            <person name="Martinez E."/>
            <person name="Mathew T."/>
            <person name="Mercado I.C."/>
            <person name="Mercado C."/>
            <person name="Meyer B."/>
            <person name="Montgomery K."/>
            <person name="Morgan M.B."/>
            <person name="Munidasa M."/>
            <person name="Nazareth L.V."/>
            <person name="Nelson J."/>
            <person name="Ng B.M."/>
            <person name="Nguyen N.B."/>
            <person name="Nguyen P.Q."/>
            <person name="Nguyen T."/>
            <person name="Obregon M."/>
            <person name="Okwuonu G.O."/>
            <person name="Onwere C.G."/>
            <person name="Orozco G."/>
            <person name="Parra A."/>
            <person name="Patel S."/>
            <person name="Patil S."/>
            <person name="Perez A."/>
            <person name="Perez Y."/>
            <person name="Pham C."/>
            <person name="Primus E.L."/>
            <person name="Pu L.-L."/>
            <person name="Puazo M."/>
            <person name="Qin X."/>
            <person name="Quiroz J.B."/>
            <person name="Reese J."/>
            <person name="Richards S."/>
            <person name="Rives C.M."/>
            <person name="Robberts R."/>
            <person name="Ruiz S.J."/>
            <person name="Ruiz M.J."/>
            <person name="Santibanez J."/>
            <person name="Schneider B.W."/>
            <person name="Sisson I."/>
            <person name="Smith M."/>
            <person name="Sodergren E."/>
            <person name="Song X.-Z."/>
            <person name="Song B.B."/>
            <person name="Summersgill H."/>
            <person name="Thelus R."/>
            <person name="Thornton R.D."/>
            <person name="Trejos Z.Y."/>
            <person name="Usmani K."/>
            <person name="Vattathil S."/>
            <person name="Villasana D."/>
            <person name="Walker D.L."/>
            <person name="Wang S."/>
            <person name="Wang K."/>
            <person name="White C.S."/>
            <person name="Williams A.C."/>
            <person name="Williamson J."/>
            <person name="Wilson K."/>
            <person name="Woghiren I.O."/>
            <person name="Woodworth J.R."/>
            <person name="Worley K.C."/>
            <person name="Wright R.A."/>
            <person name="Wu W."/>
            <person name="Young L."/>
            <person name="Zhang L."/>
            <person name="Zhang J."/>
            <person name="Zhu Y."/>
            <person name="Muzny D.M."/>
            <person name="Weinstock G."/>
            <person name="Gibbs R.A."/>
        </authorList>
    </citation>
    <scope>NUCLEOTIDE SEQUENCE [LARGE SCALE GENOMIC DNA]</scope>
    <source>
        <strain evidence="3">LSR1</strain>
    </source>
</reference>
<protein>
    <submittedName>
        <fullName evidence="2">Uncharacterized protein</fullName>
    </submittedName>
</protein>
<organism evidence="2 3">
    <name type="scientific">Acyrthosiphon pisum</name>
    <name type="common">Pea aphid</name>
    <dbReference type="NCBI Taxonomy" id="7029"/>
    <lineage>
        <taxon>Eukaryota</taxon>
        <taxon>Metazoa</taxon>
        <taxon>Ecdysozoa</taxon>
        <taxon>Arthropoda</taxon>
        <taxon>Hexapoda</taxon>
        <taxon>Insecta</taxon>
        <taxon>Pterygota</taxon>
        <taxon>Neoptera</taxon>
        <taxon>Paraneoptera</taxon>
        <taxon>Hemiptera</taxon>
        <taxon>Sternorrhyncha</taxon>
        <taxon>Aphidomorpha</taxon>
        <taxon>Aphidoidea</taxon>
        <taxon>Aphididae</taxon>
        <taxon>Macrosiphini</taxon>
        <taxon>Acyrthosiphon</taxon>
    </lineage>
</organism>
<dbReference type="GeneID" id="100570696"/>